<sequence>VTDSNIPKAYDVAIGFGSRFPSTGVQHADVDSVCNYCADMYSLPLDFPGDESFHHAFIDPVSDWLSLYLPYTYALTGLLIRGGYRRFDSLHGMVTSFQVFYSADRNSEKLVPFTDLHDGSTVSFDGPKVYVETARVNFQRSILAKLVQVKVTGSCGRRQLKIDLVGYPNEPAEVIREAIVQLEGTSTLSVTFSSFYHLSRIAVNRTTSSLLSFYITYEVDGEPSATLQVQGDIWMFETRALQANFEFPILLAPIELKIHFTNGSLQQHEVTFLGKQSDPCPPGFVPMGDTCLHLSPVLALRDSARRVCRSFVWAGTRGDLLMPKDASVLSYLAVWVDYLIHVGIVRSGSVWQWLDGTPVPSSHWKLGQPGDVYGLWSTSQAALVAAADGEKQMFACQLAQAQQGSGNSRTLQLGHVAFADERPSYGGSFTSACVAHGSPSTSRSKQLLYNRLHLMDESLGRFSISHTQSSSTAIFACSVTSDLLSGNADSSIRSVSAVTANKDCLKPLLGQDGLAQTSSFPFSASYFDAESSHLGSGMRLRANCLIAQGDKENYVYPVNVTAYGRVCLSTASTGNKRDYKNYCISTTLTEAPFCYVDVSNTKQSCILHNCLHNYSPWSASSRMSHNIAYFKTIYFNGQRLQNLSRTNQGFLRVMTGSLAPAVGSQLHSLVVDFKSLHFINGVDLIAAGLQPGLRLYVGNSWQASLGDVTYADWPQCGAAEVPQLSTDYSIACVTGSRPYRFLALIRRRELGSLNITALMVYGKECE</sequence>
<evidence type="ECO:0000259" key="1">
    <source>
        <dbReference type="SMART" id="SM00034"/>
    </source>
</evidence>
<dbReference type="SMART" id="SM00034">
    <property type="entry name" value="CLECT"/>
    <property type="match status" value="1"/>
</dbReference>
<accession>A0A1I8G7X9</accession>
<dbReference type="WBParaSite" id="maker-uti_cns_0001128-snap-gene-0.9-mRNA-1">
    <property type="protein sequence ID" value="maker-uti_cns_0001128-snap-gene-0.9-mRNA-1"/>
    <property type="gene ID" value="maker-uti_cns_0001128-snap-gene-0.9"/>
</dbReference>
<dbReference type="Gene3D" id="3.10.100.10">
    <property type="entry name" value="Mannose-Binding Protein A, subunit A"/>
    <property type="match status" value="1"/>
</dbReference>
<dbReference type="CDD" id="cd00037">
    <property type="entry name" value="CLECT"/>
    <property type="match status" value="1"/>
</dbReference>
<dbReference type="Gene3D" id="2.60.120.260">
    <property type="entry name" value="Galactose-binding domain-like"/>
    <property type="match status" value="1"/>
</dbReference>
<feature type="domain" description="C-type lectin" evidence="1">
    <location>
        <begin position="280"/>
        <end position="397"/>
    </location>
</feature>
<keyword evidence="2" id="KW-1185">Reference proteome</keyword>
<protein>
    <submittedName>
        <fullName evidence="3">C-type lectin domain-containing protein</fullName>
    </submittedName>
</protein>
<dbReference type="InterPro" id="IPR016187">
    <property type="entry name" value="CTDL_fold"/>
</dbReference>
<dbReference type="AlphaFoldDB" id="A0A1I8G7X9"/>
<evidence type="ECO:0000313" key="2">
    <source>
        <dbReference type="Proteomes" id="UP000095280"/>
    </source>
</evidence>
<dbReference type="InterPro" id="IPR008979">
    <property type="entry name" value="Galactose-bd-like_sf"/>
</dbReference>
<evidence type="ECO:0000313" key="3">
    <source>
        <dbReference type="WBParaSite" id="maker-uti_cns_0001128-snap-gene-0.9-mRNA-1"/>
    </source>
</evidence>
<dbReference type="SUPFAM" id="SSF56436">
    <property type="entry name" value="C-type lectin-like"/>
    <property type="match status" value="1"/>
</dbReference>
<proteinExistence type="predicted"/>
<reference evidence="3" key="1">
    <citation type="submission" date="2016-11" db="UniProtKB">
        <authorList>
            <consortium name="WormBaseParasite"/>
        </authorList>
    </citation>
    <scope>IDENTIFICATION</scope>
</reference>
<dbReference type="SUPFAM" id="SSF49785">
    <property type="entry name" value="Galactose-binding domain-like"/>
    <property type="match status" value="1"/>
</dbReference>
<organism evidence="2 3">
    <name type="scientific">Macrostomum lignano</name>
    <dbReference type="NCBI Taxonomy" id="282301"/>
    <lineage>
        <taxon>Eukaryota</taxon>
        <taxon>Metazoa</taxon>
        <taxon>Spiralia</taxon>
        <taxon>Lophotrochozoa</taxon>
        <taxon>Platyhelminthes</taxon>
        <taxon>Rhabditophora</taxon>
        <taxon>Macrostomorpha</taxon>
        <taxon>Macrostomida</taxon>
        <taxon>Macrostomidae</taxon>
        <taxon>Macrostomum</taxon>
    </lineage>
</organism>
<dbReference type="Proteomes" id="UP000095280">
    <property type="component" value="Unplaced"/>
</dbReference>
<dbReference type="InterPro" id="IPR016186">
    <property type="entry name" value="C-type_lectin-like/link_sf"/>
</dbReference>
<name>A0A1I8G7X9_9PLAT</name>
<dbReference type="InterPro" id="IPR001304">
    <property type="entry name" value="C-type_lectin-like"/>
</dbReference>